<accession>A0A0A0C246</accession>
<dbReference type="Proteomes" id="UP000054314">
    <property type="component" value="Unassembled WGS sequence"/>
</dbReference>
<sequence>MVGLDVVRVVQVEARQPIAGPQRLASAPESLVVALRELGDEDTAARLTRTYSTPERDQRGRHLR</sequence>
<evidence type="ECO:0000313" key="1">
    <source>
        <dbReference type="EMBL" id="KGM14231.1"/>
    </source>
</evidence>
<keyword evidence="2" id="KW-1185">Reference proteome</keyword>
<gene>
    <name evidence="1" type="ORF">N869_01375</name>
</gene>
<reference evidence="1 2" key="1">
    <citation type="submission" date="2013-08" db="EMBL/GenBank/DDBJ databases">
        <title>Genome sequencing of Cellulomonas bogoriensis 69B4.</title>
        <authorList>
            <person name="Chen F."/>
            <person name="Li Y."/>
            <person name="Wang G."/>
        </authorList>
    </citation>
    <scope>NUCLEOTIDE SEQUENCE [LARGE SCALE GENOMIC DNA]</scope>
    <source>
        <strain evidence="1 2">69B4</strain>
    </source>
</reference>
<organism evidence="1 2">
    <name type="scientific">Cellulomonas bogoriensis 69B4 = DSM 16987</name>
    <dbReference type="NCBI Taxonomy" id="1386082"/>
    <lineage>
        <taxon>Bacteria</taxon>
        <taxon>Bacillati</taxon>
        <taxon>Actinomycetota</taxon>
        <taxon>Actinomycetes</taxon>
        <taxon>Micrococcales</taxon>
        <taxon>Cellulomonadaceae</taxon>
        <taxon>Cellulomonas</taxon>
    </lineage>
</organism>
<name>A0A0A0C246_9CELL</name>
<proteinExistence type="predicted"/>
<dbReference type="EMBL" id="AXCZ01000009">
    <property type="protein sequence ID" value="KGM14231.1"/>
    <property type="molecule type" value="Genomic_DNA"/>
</dbReference>
<protein>
    <submittedName>
        <fullName evidence="1">Uncharacterized protein</fullName>
    </submittedName>
</protein>
<dbReference type="AlphaFoldDB" id="A0A0A0C246"/>
<evidence type="ECO:0000313" key="2">
    <source>
        <dbReference type="Proteomes" id="UP000054314"/>
    </source>
</evidence>
<comment type="caution">
    <text evidence="1">The sequence shown here is derived from an EMBL/GenBank/DDBJ whole genome shotgun (WGS) entry which is preliminary data.</text>
</comment>